<evidence type="ECO:0000313" key="2">
    <source>
        <dbReference type="Proteomes" id="UP000789405"/>
    </source>
</evidence>
<organism evidence="1 2">
    <name type="scientific">Dentiscutata erythropus</name>
    <dbReference type="NCBI Taxonomy" id="1348616"/>
    <lineage>
        <taxon>Eukaryota</taxon>
        <taxon>Fungi</taxon>
        <taxon>Fungi incertae sedis</taxon>
        <taxon>Mucoromycota</taxon>
        <taxon>Glomeromycotina</taxon>
        <taxon>Glomeromycetes</taxon>
        <taxon>Diversisporales</taxon>
        <taxon>Gigasporaceae</taxon>
        <taxon>Dentiscutata</taxon>
    </lineage>
</organism>
<dbReference type="Proteomes" id="UP000789405">
    <property type="component" value="Unassembled WGS sequence"/>
</dbReference>
<comment type="caution">
    <text evidence="1">The sequence shown here is derived from an EMBL/GenBank/DDBJ whole genome shotgun (WGS) entry which is preliminary data.</text>
</comment>
<gene>
    <name evidence="1" type="ORF">DERYTH_LOCUS24685</name>
</gene>
<feature type="non-terminal residue" evidence="1">
    <location>
        <position position="45"/>
    </location>
</feature>
<accession>A0A9N9PDX2</accession>
<protein>
    <submittedName>
        <fullName evidence="1">21744_t:CDS:1</fullName>
    </submittedName>
</protein>
<dbReference type="EMBL" id="CAJVPY010042617">
    <property type="protein sequence ID" value="CAG8807485.1"/>
    <property type="molecule type" value="Genomic_DNA"/>
</dbReference>
<reference evidence="1" key="1">
    <citation type="submission" date="2021-06" db="EMBL/GenBank/DDBJ databases">
        <authorList>
            <person name="Kallberg Y."/>
            <person name="Tangrot J."/>
            <person name="Rosling A."/>
        </authorList>
    </citation>
    <scope>NUCLEOTIDE SEQUENCE</scope>
    <source>
        <strain evidence="1">MA453B</strain>
    </source>
</reference>
<dbReference type="OrthoDB" id="2440842at2759"/>
<sequence length="45" mass="5388">MYMNVNAILKVFVAPNIIEKIRYKINYNLFYHSAKISPESLHLYQ</sequence>
<keyword evidence="2" id="KW-1185">Reference proteome</keyword>
<dbReference type="AlphaFoldDB" id="A0A9N9PDX2"/>
<proteinExistence type="predicted"/>
<evidence type="ECO:0000313" key="1">
    <source>
        <dbReference type="EMBL" id="CAG8807485.1"/>
    </source>
</evidence>
<name>A0A9N9PDX2_9GLOM</name>